<evidence type="ECO:0000313" key="5">
    <source>
        <dbReference type="Proteomes" id="UP001165079"/>
    </source>
</evidence>
<dbReference type="PANTHER" id="PTHR43798">
    <property type="entry name" value="MONOACYLGLYCEROL LIPASE"/>
    <property type="match status" value="1"/>
</dbReference>
<dbReference type="Gene3D" id="3.40.50.1820">
    <property type="entry name" value="alpha/beta hydrolase"/>
    <property type="match status" value="1"/>
</dbReference>
<gene>
    <name evidence="4" type="primary">pip</name>
    <name evidence="4" type="ORF">Afil01_02150</name>
</gene>
<feature type="domain" description="AB hydrolase-1" evidence="3">
    <location>
        <begin position="24"/>
        <end position="283"/>
    </location>
</feature>
<evidence type="ECO:0000256" key="1">
    <source>
        <dbReference type="ARBA" id="ARBA00010088"/>
    </source>
</evidence>
<comment type="similarity">
    <text evidence="1">Belongs to the peptidase S33 family.</text>
</comment>
<keyword evidence="5" id="KW-1185">Reference proteome</keyword>
<dbReference type="InterPro" id="IPR050266">
    <property type="entry name" value="AB_hydrolase_sf"/>
</dbReference>
<proteinExistence type="inferred from homology"/>
<dbReference type="Pfam" id="PF00561">
    <property type="entry name" value="Abhydrolase_1"/>
    <property type="match status" value="1"/>
</dbReference>
<dbReference type="AlphaFoldDB" id="A0A9W6SFK8"/>
<organism evidence="4 5">
    <name type="scientific">Actinorhabdospora filicis</name>
    <dbReference type="NCBI Taxonomy" id="1785913"/>
    <lineage>
        <taxon>Bacteria</taxon>
        <taxon>Bacillati</taxon>
        <taxon>Actinomycetota</taxon>
        <taxon>Actinomycetes</taxon>
        <taxon>Micromonosporales</taxon>
        <taxon>Micromonosporaceae</taxon>
        <taxon>Actinorhabdospora</taxon>
    </lineage>
</organism>
<reference evidence="4" key="1">
    <citation type="submission" date="2023-03" db="EMBL/GenBank/DDBJ databases">
        <title>Actinorhabdospora filicis NBRC 111898.</title>
        <authorList>
            <person name="Ichikawa N."/>
            <person name="Sato H."/>
            <person name="Tonouchi N."/>
        </authorList>
    </citation>
    <scope>NUCLEOTIDE SEQUENCE</scope>
    <source>
        <strain evidence="4">NBRC 111898</strain>
    </source>
</reference>
<dbReference type="EMBL" id="BSTX01000001">
    <property type="protein sequence ID" value="GLZ75408.1"/>
    <property type="molecule type" value="Genomic_DNA"/>
</dbReference>
<dbReference type="InterPro" id="IPR002410">
    <property type="entry name" value="Peptidase_S33"/>
</dbReference>
<name>A0A9W6SFK8_9ACTN</name>
<evidence type="ECO:0000256" key="2">
    <source>
        <dbReference type="ARBA" id="ARBA00022801"/>
    </source>
</evidence>
<keyword evidence="2" id="KW-0378">Hydrolase</keyword>
<dbReference type="PRINTS" id="PR00793">
    <property type="entry name" value="PROAMNOPTASE"/>
</dbReference>
<dbReference type="Proteomes" id="UP001165079">
    <property type="component" value="Unassembled WGS sequence"/>
</dbReference>
<dbReference type="GO" id="GO:0004177">
    <property type="term" value="F:aminopeptidase activity"/>
    <property type="evidence" value="ECO:0007669"/>
    <property type="project" value="UniProtKB-EC"/>
</dbReference>
<dbReference type="SUPFAM" id="SSF53474">
    <property type="entry name" value="alpha/beta-Hydrolases"/>
    <property type="match status" value="1"/>
</dbReference>
<comment type="caution">
    <text evidence="4">The sequence shown here is derived from an EMBL/GenBank/DDBJ whole genome shotgun (WGS) entry which is preliminary data.</text>
</comment>
<dbReference type="RefSeq" id="WP_285660643.1">
    <property type="nucleotide sequence ID" value="NZ_BSTX01000001.1"/>
</dbReference>
<dbReference type="PANTHER" id="PTHR43798:SF31">
    <property type="entry name" value="AB HYDROLASE SUPERFAMILY PROTEIN YCLE"/>
    <property type="match status" value="1"/>
</dbReference>
<accession>A0A9W6SFK8</accession>
<dbReference type="InterPro" id="IPR000073">
    <property type="entry name" value="AB_hydrolase_1"/>
</dbReference>
<evidence type="ECO:0000313" key="4">
    <source>
        <dbReference type="EMBL" id="GLZ75408.1"/>
    </source>
</evidence>
<evidence type="ECO:0000259" key="3">
    <source>
        <dbReference type="Pfam" id="PF00561"/>
    </source>
</evidence>
<dbReference type="InterPro" id="IPR029058">
    <property type="entry name" value="AB_hydrolase_fold"/>
</dbReference>
<sequence length="298" mass="32026">MAEHMITVPGARLFVDERGPADGPPLLFLHGGPGQSAFDFLRFQADHLAARGLRVFSLDQRGLLRSDPLPEGHEPTVEEIVADCEALREHFGLPAWTVLGHSAGGHYALRYATAHPTALTAAIFDCPAFDCDLTDRARLQAVAALLDDMGDAENAALAREIAARPGRLTPESGAIALMNATGDRRDELFFRDPAALAAYNAVHRDSGYAAEDWRGASHLPLLAAMYTSLLPLLPTLTVPTMLVHGEGDTVAAPAIVDAYRTTAPGARVHTFTGSGHFPYVEEPETYADVIAAFVRERP</sequence>
<dbReference type="GO" id="GO:0016020">
    <property type="term" value="C:membrane"/>
    <property type="evidence" value="ECO:0007669"/>
    <property type="project" value="TreeGrafter"/>
</dbReference>
<protein>
    <submittedName>
        <fullName evidence="4">Proline iminopeptidase</fullName>
    </submittedName>
</protein>
<dbReference type="GO" id="GO:0006508">
    <property type="term" value="P:proteolysis"/>
    <property type="evidence" value="ECO:0007669"/>
    <property type="project" value="InterPro"/>
</dbReference>